<dbReference type="OrthoDB" id="9798081at2"/>
<evidence type="ECO:0000259" key="1">
    <source>
        <dbReference type="PROSITE" id="PS51186"/>
    </source>
</evidence>
<keyword evidence="2" id="KW-0808">Transferase</keyword>
<dbReference type="Proteomes" id="UP000181790">
    <property type="component" value="Unassembled WGS sequence"/>
</dbReference>
<dbReference type="PROSITE" id="PS51186">
    <property type="entry name" value="GNAT"/>
    <property type="match status" value="1"/>
</dbReference>
<dbReference type="Gene3D" id="3.40.630.30">
    <property type="match status" value="1"/>
</dbReference>
<gene>
    <name evidence="2" type="ORF">BLX24_06695</name>
</gene>
<dbReference type="PANTHER" id="PTHR43792:SF1">
    <property type="entry name" value="N-ACETYLTRANSFERASE DOMAIN-CONTAINING PROTEIN"/>
    <property type="match status" value="1"/>
</dbReference>
<dbReference type="InterPro" id="IPR000182">
    <property type="entry name" value="GNAT_dom"/>
</dbReference>
<feature type="domain" description="N-acetyltransferase" evidence="1">
    <location>
        <begin position="17"/>
        <end position="178"/>
    </location>
</feature>
<dbReference type="AlphaFoldDB" id="A0A1S2VMH4"/>
<sequence length="178" mass="20414">MIMTNPYLLDGHETERLLFRAVRPDDFDLWLPFFQDPSTHAHWIATLESPETECRKWYDKQFYRYSNQLGGMNALIDRQTGALTGHCGLLVQTVDGQRELEIGYSLLPAFWHRGLASEAARACKQFAFDRQLANSLISIISLTNEASAQVALRNGMTIDKETDYAGNRVHIFRVYRAQ</sequence>
<dbReference type="InterPro" id="IPR016181">
    <property type="entry name" value="Acyl_CoA_acyltransferase"/>
</dbReference>
<keyword evidence="3" id="KW-1185">Reference proteome</keyword>
<evidence type="ECO:0000313" key="3">
    <source>
        <dbReference type="Proteomes" id="UP000181790"/>
    </source>
</evidence>
<protein>
    <submittedName>
        <fullName evidence="2">GNAT family N-acetyltransferase</fullName>
    </submittedName>
</protein>
<dbReference type="GO" id="GO:0016747">
    <property type="term" value="F:acyltransferase activity, transferring groups other than amino-acyl groups"/>
    <property type="evidence" value="ECO:0007669"/>
    <property type="project" value="InterPro"/>
</dbReference>
<dbReference type="Pfam" id="PF13302">
    <property type="entry name" value="Acetyltransf_3"/>
    <property type="match status" value="1"/>
</dbReference>
<dbReference type="EMBL" id="MORL01000003">
    <property type="protein sequence ID" value="OIN59972.1"/>
    <property type="molecule type" value="Genomic_DNA"/>
</dbReference>
<name>A0A1S2VMH4_9BACT</name>
<dbReference type="PANTHER" id="PTHR43792">
    <property type="entry name" value="GNAT FAMILY, PUTATIVE (AFU_ORTHOLOGUE AFUA_3G00765)-RELATED-RELATED"/>
    <property type="match status" value="1"/>
</dbReference>
<comment type="caution">
    <text evidence="2">The sequence shown here is derived from an EMBL/GenBank/DDBJ whole genome shotgun (WGS) entry which is preliminary data.</text>
</comment>
<accession>A0A1S2VMH4</accession>
<evidence type="ECO:0000313" key="2">
    <source>
        <dbReference type="EMBL" id="OIN59972.1"/>
    </source>
</evidence>
<dbReference type="InterPro" id="IPR051531">
    <property type="entry name" value="N-acetyltransferase"/>
</dbReference>
<dbReference type="SUPFAM" id="SSF55729">
    <property type="entry name" value="Acyl-CoA N-acyltransferases (Nat)"/>
    <property type="match status" value="1"/>
</dbReference>
<reference evidence="2 3" key="1">
    <citation type="submission" date="2016-10" db="EMBL/GenBank/DDBJ databases">
        <title>Arsenicibacter rosenii gen. nov., sp. nov., an efficient arsenic-methylating bacterium isolated from an arsenic-contaminated paddy soil.</title>
        <authorList>
            <person name="Huang K."/>
        </authorList>
    </citation>
    <scope>NUCLEOTIDE SEQUENCE [LARGE SCALE GENOMIC DNA]</scope>
    <source>
        <strain evidence="2 3">SM-1</strain>
    </source>
</reference>
<organism evidence="2 3">
    <name type="scientific">Arsenicibacter rosenii</name>
    <dbReference type="NCBI Taxonomy" id="1750698"/>
    <lineage>
        <taxon>Bacteria</taxon>
        <taxon>Pseudomonadati</taxon>
        <taxon>Bacteroidota</taxon>
        <taxon>Cytophagia</taxon>
        <taxon>Cytophagales</taxon>
        <taxon>Spirosomataceae</taxon>
        <taxon>Arsenicibacter</taxon>
    </lineage>
</organism>
<proteinExistence type="predicted"/>